<sequence length="455" mass="53744">MKKYSDKSFKFSIKCHLKAFTPNYKMEPDHEQIVLPKVYEEAIREIIKNNLRKSFDDYEIIYSPGSNKGDNYAGIVHRVQIKDKAEGEIKLSMILKVPPVNLTRRDEFMAKELFIREIEFYDNIFPMFKKFQEEKGIDIKKDGFYQVPYCYKTLTAEPFEALFFDDLKVKGFEMFDRFKEVTKEHVFLVMKSLAKMHAIFYSIKDQNPKLVESYFELRDLFIMFCERKNSAMDAWYESMKKQAFVVINECKDIQLKDKVNAFLEKSIYDLMCDCCDRKKTEPYATLCHGDCWNNNMMFRNDQSGTPNAIRLLDFQIQRYSSPILDLMYYIFGCTVKSLRDKHYQEFLDVYYDELSSFMTRLGSDPKKLFPRDAFESHLKEFGHFGLTMALIILPFFINDVKDAPDMDELAENFKKISESVEIDENAFNFTSGANRDKYSERLLGVCKDMCDLGYI</sequence>
<dbReference type="EMBL" id="OU895878">
    <property type="protein sequence ID" value="CAG9802881.1"/>
    <property type="molecule type" value="Genomic_DNA"/>
</dbReference>
<dbReference type="Proteomes" id="UP001153620">
    <property type="component" value="Chromosome 2"/>
</dbReference>
<evidence type="ECO:0000259" key="1">
    <source>
        <dbReference type="SMART" id="SM00587"/>
    </source>
</evidence>
<accession>A0A9N9WSW5</accession>
<dbReference type="SMART" id="SM00587">
    <property type="entry name" value="CHK"/>
    <property type="match status" value="1"/>
</dbReference>
<dbReference type="PANTHER" id="PTHR11012:SF54">
    <property type="entry name" value="CHK KINASE-LIKE DOMAIN-CONTAINING PROTEIN"/>
    <property type="match status" value="1"/>
</dbReference>
<dbReference type="Gene3D" id="3.90.1200.10">
    <property type="match status" value="1"/>
</dbReference>
<organism evidence="2 3">
    <name type="scientific">Chironomus riparius</name>
    <dbReference type="NCBI Taxonomy" id="315576"/>
    <lineage>
        <taxon>Eukaryota</taxon>
        <taxon>Metazoa</taxon>
        <taxon>Ecdysozoa</taxon>
        <taxon>Arthropoda</taxon>
        <taxon>Hexapoda</taxon>
        <taxon>Insecta</taxon>
        <taxon>Pterygota</taxon>
        <taxon>Neoptera</taxon>
        <taxon>Endopterygota</taxon>
        <taxon>Diptera</taxon>
        <taxon>Nematocera</taxon>
        <taxon>Chironomoidea</taxon>
        <taxon>Chironomidae</taxon>
        <taxon>Chironominae</taxon>
        <taxon>Chironomus</taxon>
    </lineage>
</organism>
<feature type="domain" description="CHK kinase-like" evidence="1">
    <location>
        <begin position="162"/>
        <end position="360"/>
    </location>
</feature>
<dbReference type="Pfam" id="PF02958">
    <property type="entry name" value="EcKL"/>
    <property type="match status" value="1"/>
</dbReference>
<keyword evidence="3" id="KW-1185">Reference proteome</keyword>
<dbReference type="InterPro" id="IPR011009">
    <property type="entry name" value="Kinase-like_dom_sf"/>
</dbReference>
<evidence type="ECO:0000313" key="3">
    <source>
        <dbReference type="Proteomes" id="UP001153620"/>
    </source>
</evidence>
<reference evidence="2" key="2">
    <citation type="submission" date="2022-10" db="EMBL/GenBank/DDBJ databases">
        <authorList>
            <consortium name="ENA_rothamsted_submissions"/>
            <consortium name="culmorum"/>
            <person name="King R."/>
        </authorList>
    </citation>
    <scope>NUCLEOTIDE SEQUENCE</scope>
</reference>
<gene>
    <name evidence="2" type="ORF">CHIRRI_LOCUS5786</name>
</gene>
<dbReference type="OrthoDB" id="190089at2759"/>
<proteinExistence type="predicted"/>
<evidence type="ECO:0000313" key="2">
    <source>
        <dbReference type="EMBL" id="CAG9802881.1"/>
    </source>
</evidence>
<dbReference type="InterPro" id="IPR015897">
    <property type="entry name" value="CHK_kinase-like"/>
</dbReference>
<protein>
    <recommendedName>
        <fullName evidence="1">CHK kinase-like domain-containing protein</fullName>
    </recommendedName>
</protein>
<dbReference type="SUPFAM" id="SSF56112">
    <property type="entry name" value="Protein kinase-like (PK-like)"/>
    <property type="match status" value="1"/>
</dbReference>
<reference evidence="2" key="1">
    <citation type="submission" date="2022-01" db="EMBL/GenBank/DDBJ databases">
        <authorList>
            <person name="King R."/>
        </authorList>
    </citation>
    <scope>NUCLEOTIDE SEQUENCE</scope>
</reference>
<dbReference type="PANTHER" id="PTHR11012">
    <property type="entry name" value="PROTEIN KINASE-LIKE DOMAIN-CONTAINING"/>
    <property type="match status" value="1"/>
</dbReference>
<dbReference type="InterPro" id="IPR004119">
    <property type="entry name" value="EcKL"/>
</dbReference>
<dbReference type="AlphaFoldDB" id="A0A9N9WSW5"/>
<name>A0A9N9WSW5_9DIPT</name>